<name>A0AAJ2UJN9_9ACTN</name>
<dbReference type="RefSeq" id="WP_319690094.1">
    <property type="nucleotide sequence ID" value="NZ_JARAWN010000028.1"/>
</dbReference>
<accession>A0AAJ2UJN9</accession>
<reference evidence="1" key="1">
    <citation type="journal article" date="2023" name="Microb. Genom.">
        <title>Mesoterricola silvestris gen. nov., sp. nov., Mesoterricola sediminis sp. nov., Geothrix oryzae sp. nov., Geothrix edaphica sp. nov., Geothrix rubra sp. nov., and Geothrix limicola sp. nov., six novel members of Acidobacteriota isolated from soils.</title>
        <authorList>
            <person name="Weisberg A.J."/>
            <person name="Pearce E."/>
            <person name="Kramer C.G."/>
            <person name="Chang J.H."/>
            <person name="Clarke C.R."/>
        </authorList>
    </citation>
    <scope>NUCLEOTIDE SEQUENCE</scope>
    <source>
        <strain evidence="1">ND06-05F</strain>
    </source>
</reference>
<protein>
    <submittedName>
        <fullName evidence="1">Uncharacterized protein</fullName>
    </submittedName>
</protein>
<organism evidence="1 2">
    <name type="scientific">Streptomyces europaeiscabiei</name>
    <dbReference type="NCBI Taxonomy" id="146819"/>
    <lineage>
        <taxon>Bacteria</taxon>
        <taxon>Bacillati</taxon>
        <taxon>Actinomycetota</taxon>
        <taxon>Actinomycetes</taxon>
        <taxon>Kitasatosporales</taxon>
        <taxon>Streptomycetaceae</taxon>
        <taxon>Streptomyces</taxon>
    </lineage>
</organism>
<dbReference type="AlphaFoldDB" id="A0AAJ2UJN9"/>
<proteinExistence type="predicted"/>
<dbReference type="EMBL" id="JARAWN010000028">
    <property type="protein sequence ID" value="MDX3129598.1"/>
    <property type="molecule type" value="Genomic_DNA"/>
</dbReference>
<gene>
    <name evidence="1" type="ORF">PV367_07260</name>
</gene>
<evidence type="ECO:0000313" key="1">
    <source>
        <dbReference type="EMBL" id="MDX3129598.1"/>
    </source>
</evidence>
<comment type="caution">
    <text evidence="1">The sequence shown here is derived from an EMBL/GenBank/DDBJ whole genome shotgun (WGS) entry which is preliminary data.</text>
</comment>
<dbReference type="Proteomes" id="UP001273589">
    <property type="component" value="Unassembled WGS sequence"/>
</dbReference>
<sequence length="299" mass="31905">MSTNVETLAAALRRLLRRGLPLDPAAVGGELLDLPGVVARAHGSNDLAVRAHALDGALRGQLARLPHAPLAPAARLLFGAVPVTAGLTLTARRSEAATASGYEVHHFRKHIEPRICTLLAEQLLADAQAFAAAHAAAPRLSPEEGSLRLPADVFAWEVAEHEESLCELWSRLYALRAALLRTARLASMDMAVPLETANEVLWRYVALRTAIARYRAAYGPVLLPADTAPVAPADLEKLAGSLPQLPPTDLALLSALPATADPQDFTAQLGESGNGVRIRDVWHQALTEQLTDTTARRTA</sequence>
<evidence type="ECO:0000313" key="2">
    <source>
        <dbReference type="Proteomes" id="UP001273589"/>
    </source>
</evidence>